<sequence length="235" mass="26441">MSSVASHLQEPDPRSKAAALRRERMRQRLIEAVLELYQPGQAAQHVLIDDVIKLADVSRGSFYKYFESIDAVVEELAEAMTVGMIADYRRLFEDISDPLVRAVGGAMMVMLRALHDPRWGGFTCRIDFVDYFARERAFDLMVRDALEGARDGGQIMFTSADAAVDLIVGMTVEARRRLVRGISDPHDYMDEMIRCTFCGLAAAPDVVALACEQVRFRIFQEATELDWWSSSIAHG</sequence>
<evidence type="ECO:0000256" key="2">
    <source>
        <dbReference type="PROSITE-ProRule" id="PRU00335"/>
    </source>
</evidence>
<name>A0A2W5NMC7_9SPHN</name>
<evidence type="ECO:0000313" key="4">
    <source>
        <dbReference type="EMBL" id="PZQ53648.1"/>
    </source>
</evidence>
<proteinExistence type="predicted"/>
<dbReference type="SUPFAM" id="SSF46689">
    <property type="entry name" value="Homeodomain-like"/>
    <property type="match status" value="1"/>
</dbReference>
<gene>
    <name evidence="4" type="ORF">DI555_15455</name>
</gene>
<dbReference type="Gene3D" id="1.10.357.10">
    <property type="entry name" value="Tetracycline Repressor, domain 2"/>
    <property type="match status" value="1"/>
</dbReference>
<organism evidence="4 5">
    <name type="scientific">Novosphingobium pentaromativorans</name>
    <dbReference type="NCBI Taxonomy" id="205844"/>
    <lineage>
        <taxon>Bacteria</taxon>
        <taxon>Pseudomonadati</taxon>
        <taxon>Pseudomonadota</taxon>
        <taxon>Alphaproteobacteria</taxon>
        <taxon>Sphingomonadales</taxon>
        <taxon>Sphingomonadaceae</taxon>
        <taxon>Novosphingobium</taxon>
    </lineage>
</organism>
<comment type="caution">
    <text evidence="4">The sequence shown here is derived from an EMBL/GenBank/DDBJ whole genome shotgun (WGS) entry which is preliminary data.</text>
</comment>
<dbReference type="GO" id="GO:0003677">
    <property type="term" value="F:DNA binding"/>
    <property type="evidence" value="ECO:0007669"/>
    <property type="project" value="UniProtKB-UniRule"/>
</dbReference>
<evidence type="ECO:0000259" key="3">
    <source>
        <dbReference type="PROSITE" id="PS50977"/>
    </source>
</evidence>
<keyword evidence="1 2" id="KW-0238">DNA-binding</keyword>
<dbReference type="InterPro" id="IPR009057">
    <property type="entry name" value="Homeodomain-like_sf"/>
</dbReference>
<dbReference type="Proteomes" id="UP000249082">
    <property type="component" value="Unassembled WGS sequence"/>
</dbReference>
<evidence type="ECO:0000256" key="1">
    <source>
        <dbReference type="ARBA" id="ARBA00023125"/>
    </source>
</evidence>
<feature type="DNA-binding region" description="H-T-H motif" evidence="2">
    <location>
        <begin position="47"/>
        <end position="66"/>
    </location>
</feature>
<dbReference type="EMBL" id="QFPX01000013">
    <property type="protein sequence ID" value="PZQ53648.1"/>
    <property type="molecule type" value="Genomic_DNA"/>
</dbReference>
<accession>A0A2W5NMC7</accession>
<evidence type="ECO:0000313" key="5">
    <source>
        <dbReference type="Proteomes" id="UP000249082"/>
    </source>
</evidence>
<dbReference type="InterPro" id="IPR001647">
    <property type="entry name" value="HTH_TetR"/>
</dbReference>
<protein>
    <submittedName>
        <fullName evidence="4">TetR/AcrR family transcriptional regulator</fullName>
    </submittedName>
</protein>
<dbReference type="PROSITE" id="PS50977">
    <property type="entry name" value="HTH_TETR_2"/>
    <property type="match status" value="1"/>
</dbReference>
<dbReference type="AlphaFoldDB" id="A0A2W5NMC7"/>
<reference evidence="4 5" key="1">
    <citation type="submission" date="2017-08" db="EMBL/GenBank/DDBJ databases">
        <title>Infants hospitalized years apart are colonized by the same room-sourced microbial strains.</title>
        <authorList>
            <person name="Brooks B."/>
            <person name="Olm M.R."/>
            <person name="Firek B.A."/>
            <person name="Baker R."/>
            <person name="Thomas B.C."/>
            <person name="Morowitz M.J."/>
            <person name="Banfield J.F."/>
        </authorList>
    </citation>
    <scope>NUCLEOTIDE SEQUENCE [LARGE SCALE GENOMIC DNA]</scope>
    <source>
        <strain evidence="4">S2_005_002_R2_33</strain>
    </source>
</reference>
<feature type="domain" description="HTH tetR-type" evidence="3">
    <location>
        <begin position="23"/>
        <end position="84"/>
    </location>
</feature>